<evidence type="ECO:0000313" key="2">
    <source>
        <dbReference type="Proteomes" id="UP000647235"/>
    </source>
</evidence>
<dbReference type="NCBIfam" id="TIGR02867">
    <property type="entry name" value="spore_II_P"/>
    <property type="match status" value="1"/>
</dbReference>
<accession>A0ABR7ETM5</accession>
<evidence type="ECO:0000313" key="1">
    <source>
        <dbReference type="EMBL" id="MBC5664700.1"/>
    </source>
</evidence>
<keyword evidence="2" id="KW-1185">Reference proteome</keyword>
<comment type="caution">
    <text evidence="1">The sequence shown here is derived from an EMBL/GenBank/DDBJ whole genome shotgun (WGS) entry which is preliminary data.</text>
</comment>
<name>A0ABR7ETM5_9FIRM</name>
<dbReference type="EMBL" id="JACOOY010000005">
    <property type="protein sequence ID" value="MBC5664700.1"/>
    <property type="molecule type" value="Genomic_DNA"/>
</dbReference>
<protein>
    <submittedName>
        <fullName evidence="1">Stage II sporulation protein P</fullName>
    </submittedName>
</protein>
<reference evidence="1 2" key="1">
    <citation type="submission" date="2020-08" db="EMBL/GenBank/DDBJ databases">
        <title>Genome public.</title>
        <authorList>
            <person name="Liu C."/>
            <person name="Sun Q."/>
        </authorList>
    </citation>
    <scope>NUCLEOTIDE SEQUENCE [LARGE SCALE GENOMIC DNA]</scope>
    <source>
        <strain evidence="1 2">NSJ-36</strain>
    </source>
</reference>
<gene>
    <name evidence="1" type="ORF">H8S07_05335</name>
</gene>
<dbReference type="InterPro" id="IPR010897">
    <property type="entry name" value="Spore_II_P"/>
</dbReference>
<dbReference type="Proteomes" id="UP000647235">
    <property type="component" value="Unassembled WGS sequence"/>
</dbReference>
<sequence>MLAGKTKYPYQGREYVNREILKCAWKLHMPEFMYIEETGKESFEKWLINQMELLFPIGYMANGEEEKTLAVEDEDTYRLILKKQAEDENEVLEDGTVKSNKEKIEKTQTAKISEKKLKNYAYLRSHFYTVDQTTKTDAKELDAGKLLKKNMKIRKDGSKPKILIYHTHSQEAFKDSKAGDKKTSIVGMGDILTKELNDTYRIPTMHHEGVYDLIGGKMDRSRAYQLAEVKVRKTLKKYPSIEVVIDLHRDGVGNNTHLVTSIDGKKTGQIMFFNGLSRTKKNGDIAYLKNPYIQDNLAFSMQMQLAATKKYPGFARRIYLKSYRYNMHLMPKYLLIEAGAQTNTVKEMQRSMKVLADLLDAVVDP</sequence>
<organism evidence="1 2">
    <name type="scientific">Dorea hominis</name>
    <dbReference type="NCBI Taxonomy" id="2763040"/>
    <lineage>
        <taxon>Bacteria</taxon>
        <taxon>Bacillati</taxon>
        <taxon>Bacillota</taxon>
        <taxon>Clostridia</taxon>
        <taxon>Lachnospirales</taxon>
        <taxon>Lachnospiraceae</taxon>
        <taxon>Dorea</taxon>
    </lineage>
</organism>
<proteinExistence type="predicted"/>
<dbReference type="Pfam" id="PF07454">
    <property type="entry name" value="SpoIIP"/>
    <property type="match status" value="1"/>
</dbReference>